<dbReference type="Pfam" id="PF04082">
    <property type="entry name" value="Fungal_trans"/>
    <property type="match status" value="1"/>
</dbReference>
<feature type="domain" description="Zn(2)-C6 fungal-type" evidence="7">
    <location>
        <begin position="20"/>
        <end position="50"/>
    </location>
</feature>
<dbReference type="Gene3D" id="4.10.240.10">
    <property type="entry name" value="Zn(2)-C6 fungal-type DNA-binding domain"/>
    <property type="match status" value="2"/>
</dbReference>
<feature type="non-terminal residue" evidence="8">
    <location>
        <position position="744"/>
    </location>
</feature>
<dbReference type="SUPFAM" id="SSF57701">
    <property type="entry name" value="Zn2/Cys6 DNA-binding domain"/>
    <property type="match status" value="2"/>
</dbReference>
<evidence type="ECO:0000256" key="2">
    <source>
        <dbReference type="ARBA" id="ARBA00022723"/>
    </source>
</evidence>
<keyword evidence="9" id="KW-1185">Reference proteome</keyword>
<proteinExistence type="predicted"/>
<dbReference type="GO" id="GO:0000981">
    <property type="term" value="F:DNA-binding transcription factor activity, RNA polymerase II-specific"/>
    <property type="evidence" value="ECO:0007669"/>
    <property type="project" value="InterPro"/>
</dbReference>
<keyword evidence="4" id="KW-0804">Transcription</keyword>
<dbReference type="InterPro" id="IPR001138">
    <property type="entry name" value="Zn2Cys6_DnaBD"/>
</dbReference>
<protein>
    <recommendedName>
        <fullName evidence="7">Zn(2)-C6 fungal-type domain-containing protein</fullName>
    </recommendedName>
</protein>
<dbReference type="GO" id="GO:0005634">
    <property type="term" value="C:nucleus"/>
    <property type="evidence" value="ECO:0007669"/>
    <property type="project" value="UniProtKB-SubCell"/>
</dbReference>
<organism evidence="8 9">
    <name type="scientific">Fusarium avenaceum</name>
    <dbReference type="NCBI Taxonomy" id="40199"/>
    <lineage>
        <taxon>Eukaryota</taxon>
        <taxon>Fungi</taxon>
        <taxon>Dikarya</taxon>
        <taxon>Ascomycota</taxon>
        <taxon>Pezizomycotina</taxon>
        <taxon>Sordariomycetes</taxon>
        <taxon>Hypocreomycetidae</taxon>
        <taxon>Hypocreales</taxon>
        <taxon>Nectriaceae</taxon>
        <taxon>Fusarium</taxon>
        <taxon>Fusarium tricinctum species complex</taxon>
    </lineage>
</organism>
<name>A0A9P7GYR0_9HYPO</name>
<dbReference type="GO" id="GO:0003677">
    <property type="term" value="F:DNA binding"/>
    <property type="evidence" value="ECO:0007669"/>
    <property type="project" value="InterPro"/>
</dbReference>
<keyword evidence="2" id="KW-0479">Metal-binding</keyword>
<evidence type="ECO:0000259" key="7">
    <source>
        <dbReference type="PROSITE" id="PS50048"/>
    </source>
</evidence>
<dbReference type="CDD" id="cd00067">
    <property type="entry name" value="GAL4"/>
    <property type="match status" value="2"/>
</dbReference>
<sequence>ATMANQRNASPTRIRKTSEICAQCRNRKVGCDGGPRGCGNCRRLKFSCSLLSLPLEDNGDLEILERRRVSRACIPCRDRKLKCSGKRPTCSRCLGRAIDCHYPASSKSHANDSRHTPQLEASSASGSASPAGDLGHIRSAPTQAHVQPTRSSALMPMPHQLPLDLGIEKNTVKKHIDAYFDLIHPIPCYGFLHRATLLQSWSKNELNPCVLLALCGITSRFIHPGSSVHQSTARKWIQDAESHLLQQLARPQISDIEAWLLITLDHYLSQRVSKMLVSMALASRLAYILRLNYEDTRQGFLVQERRRRLMWSIYVMDSLYSSGKAEFTACTAETLHIRLPCNEKSFSMDIPVTTEPLHPPLHSDTTTMSLLGYCIRVLDIRNRTQRLALTITNHRKPIEECLVAVESIENELRQFSVSLPARYHLNPTAFSLRAFSPSRTPFIMLHAWWHQTHCDLFRFTIPGFREGLPASEILQMSPEFTASCREKCLFHAVSVSKILEMPKAVGGSELISDSSMAMCAFHSARIISRLGQYPMGDMPQTGLVARLTACAEALEEQATLLPITAILLKGIRDLVNDAQRNRDGPYACPSIWEEEETESNRLSQTPQVAEGNSEVKEVFSKHSTTDVIQSLHFQPREQGDTPEAREAFTTHAALSNSLGEVAAGITAEPGSEFVPINVTSHPSGTMDSEVIDFGGYFGEAEPHVDNLLAIGLHGQYGSGQPDVFMDSFWPLCDGDWTMPEADNL</sequence>
<feature type="domain" description="Zn(2)-C6 fungal-type" evidence="7">
    <location>
        <begin position="72"/>
        <end position="102"/>
    </location>
</feature>
<evidence type="ECO:0000256" key="5">
    <source>
        <dbReference type="ARBA" id="ARBA00023242"/>
    </source>
</evidence>
<dbReference type="PROSITE" id="PS00463">
    <property type="entry name" value="ZN2_CY6_FUNGAL_1"/>
    <property type="match status" value="1"/>
</dbReference>
<dbReference type="PROSITE" id="PS50048">
    <property type="entry name" value="ZN2_CY6_FUNGAL_2"/>
    <property type="match status" value="2"/>
</dbReference>
<evidence type="ECO:0000256" key="6">
    <source>
        <dbReference type="SAM" id="MobiDB-lite"/>
    </source>
</evidence>
<keyword evidence="5" id="KW-0539">Nucleus</keyword>
<dbReference type="AlphaFoldDB" id="A0A9P7GYR0"/>
<evidence type="ECO:0000313" key="8">
    <source>
        <dbReference type="EMBL" id="KAG5659091.1"/>
    </source>
</evidence>
<dbReference type="InterPro" id="IPR007219">
    <property type="entry name" value="XnlR_reg_dom"/>
</dbReference>
<comment type="subcellular location">
    <subcellularLocation>
        <location evidence="1">Nucleus</location>
    </subcellularLocation>
</comment>
<dbReference type="Proteomes" id="UP000782241">
    <property type="component" value="Unassembled WGS sequence"/>
</dbReference>
<dbReference type="GO" id="GO:0008270">
    <property type="term" value="F:zinc ion binding"/>
    <property type="evidence" value="ECO:0007669"/>
    <property type="project" value="InterPro"/>
</dbReference>
<dbReference type="GO" id="GO:0006351">
    <property type="term" value="P:DNA-templated transcription"/>
    <property type="evidence" value="ECO:0007669"/>
    <property type="project" value="InterPro"/>
</dbReference>
<comment type="caution">
    <text evidence="8">The sequence shown here is derived from an EMBL/GenBank/DDBJ whole genome shotgun (WGS) entry which is preliminary data.</text>
</comment>
<keyword evidence="3" id="KW-0805">Transcription regulation</keyword>
<dbReference type="PANTHER" id="PTHR47338">
    <property type="entry name" value="ZN(II)2CYS6 TRANSCRIPTION FACTOR (EUROFUNG)-RELATED"/>
    <property type="match status" value="1"/>
</dbReference>
<evidence type="ECO:0000313" key="9">
    <source>
        <dbReference type="Proteomes" id="UP000782241"/>
    </source>
</evidence>
<evidence type="ECO:0000256" key="3">
    <source>
        <dbReference type="ARBA" id="ARBA00023015"/>
    </source>
</evidence>
<dbReference type="InterPro" id="IPR050815">
    <property type="entry name" value="TF_fung"/>
</dbReference>
<dbReference type="EMBL" id="JAGPUO010000012">
    <property type="protein sequence ID" value="KAG5659091.1"/>
    <property type="molecule type" value="Genomic_DNA"/>
</dbReference>
<feature type="region of interest" description="Disordered" evidence="6">
    <location>
        <begin position="105"/>
        <end position="137"/>
    </location>
</feature>
<gene>
    <name evidence="8" type="ORF">KAF25_000293</name>
</gene>
<dbReference type="SMART" id="SM00066">
    <property type="entry name" value="GAL4"/>
    <property type="match status" value="2"/>
</dbReference>
<dbReference type="CDD" id="cd12148">
    <property type="entry name" value="fungal_TF_MHR"/>
    <property type="match status" value="1"/>
</dbReference>
<dbReference type="Pfam" id="PF00172">
    <property type="entry name" value="Zn_clus"/>
    <property type="match status" value="2"/>
</dbReference>
<dbReference type="PANTHER" id="PTHR47338:SF7">
    <property type="entry name" value="ZN(II)2CYS6 TRANSCRIPTION FACTOR (EUROFUNG)"/>
    <property type="match status" value="1"/>
</dbReference>
<dbReference type="InterPro" id="IPR036864">
    <property type="entry name" value="Zn2-C6_fun-type_DNA-bd_sf"/>
</dbReference>
<accession>A0A9P7GYR0</accession>
<evidence type="ECO:0000256" key="4">
    <source>
        <dbReference type="ARBA" id="ARBA00023163"/>
    </source>
</evidence>
<feature type="compositionally biased region" description="Low complexity" evidence="6">
    <location>
        <begin position="121"/>
        <end position="132"/>
    </location>
</feature>
<reference evidence="8" key="1">
    <citation type="submission" date="2021-04" db="EMBL/GenBank/DDBJ databases">
        <title>Draft genome of Fusarium avenaceum strain F156N33, isolated from an atmospheric sample in Virginia.</title>
        <authorList>
            <person name="Yang S."/>
            <person name="Vinatzer B.A."/>
            <person name="Coleman J."/>
        </authorList>
    </citation>
    <scope>NUCLEOTIDE SEQUENCE</scope>
    <source>
        <strain evidence="8">F156N33</strain>
    </source>
</reference>
<evidence type="ECO:0000256" key="1">
    <source>
        <dbReference type="ARBA" id="ARBA00004123"/>
    </source>
</evidence>